<organism evidence="8 9">
    <name type="scientific">Arabidopsis thaliana</name>
    <name type="common">Mouse-ear cress</name>
    <dbReference type="NCBI Taxonomy" id="3702"/>
    <lineage>
        <taxon>Eukaryota</taxon>
        <taxon>Viridiplantae</taxon>
        <taxon>Streptophyta</taxon>
        <taxon>Embryophyta</taxon>
        <taxon>Tracheophyta</taxon>
        <taxon>Spermatophyta</taxon>
        <taxon>Magnoliopsida</taxon>
        <taxon>eudicotyledons</taxon>
        <taxon>Gunneridae</taxon>
        <taxon>Pentapetalae</taxon>
        <taxon>rosids</taxon>
        <taxon>malvids</taxon>
        <taxon>Brassicales</taxon>
        <taxon>Brassicaceae</taxon>
        <taxon>Camelineae</taxon>
        <taxon>Arabidopsis</taxon>
    </lineage>
</organism>
<evidence type="ECO:0000313" key="9">
    <source>
        <dbReference type="Proteomes" id="UP000434276"/>
    </source>
</evidence>
<dbReference type="AlphaFoldDB" id="A0A5S9SDS5"/>
<dbReference type="InterPro" id="IPR021109">
    <property type="entry name" value="Peptidase_aspartic_dom_sf"/>
</dbReference>
<feature type="chain" id="PRO_5025402827" description="Peptidase A1 domain-containing protein" evidence="6">
    <location>
        <begin position="22"/>
        <end position="433"/>
    </location>
</feature>
<dbReference type="InterPro" id="IPR032861">
    <property type="entry name" value="TAXi_N"/>
</dbReference>
<evidence type="ECO:0000256" key="1">
    <source>
        <dbReference type="ARBA" id="ARBA00004239"/>
    </source>
</evidence>
<proteinExistence type="inferred from homology"/>
<evidence type="ECO:0000259" key="7">
    <source>
        <dbReference type="PROSITE" id="PS51767"/>
    </source>
</evidence>
<dbReference type="InterPro" id="IPR032799">
    <property type="entry name" value="TAXi_C"/>
</dbReference>
<comment type="similarity">
    <text evidence="2">Belongs to the peptidase A1 family.</text>
</comment>
<dbReference type="Pfam" id="PF14541">
    <property type="entry name" value="TAXi_C"/>
    <property type="match status" value="1"/>
</dbReference>
<dbReference type="PANTHER" id="PTHR47965">
    <property type="entry name" value="ASPARTYL PROTEASE-RELATED"/>
    <property type="match status" value="1"/>
</dbReference>
<gene>
    <name evidence="8" type="ORF">C24_LOCUS274</name>
</gene>
<dbReference type="OrthoDB" id="1904546at2759"/>
<dbReference type="FunFam" id="2.40.70.10:FF:000041">
    <property type="entry name" value="Basic 7S globulin"/>
    <property type="match status" value="1"/>
</dbReference>
<keyword evidence="4" id="KW-0378">Hydrolase</keyword>
<protein>
    <recommendedName>
        <fullName evidence="7">Peptidase A1 domain-containing protein</fullName>
    </recommendedName>
</protein>
<dbReference type="InterPro" id="IPR033868">
    <property type="entry name" value="Xylanase_inhibitor_I-like"/>
</dbReference>
<dbReference type="Proteomes" id="UP000434276">
    <property type="component" value="Unassembled WGS sequence"/>
</dbReference>
<keyword evidence="4" id="KW-0645">Protease</keyword>
<dbReference type="GO" id="GO:0005576">
    <property type="term" value="C:extracellular region"/>
    <property type="evidence" value="ECO:0007669"/>
    <property type="project" value="UniProtKB-SubCell"/>
</dbReference>
<sequence>MAPSPIIFSVLLLFIFSLSSSAQTPFRPKALLLPVTKDQSTLQYTTVINQRTPLVPASVVFDLGGRELWVDCDKGYVSSTYQSPRCNSAVCSRAGSTSCGTCFSPPRPGCSNNTCGGIPDNTVTGTATSGEFALDVVSIQSTNGSNPGRVVKIPNLIFDCGATFLLKGLAKGTVGMAGMGRHNIGLPSQFAAAFSFHRKFAVCLTSGKGVAFFGNGPYVFLPGIQISSLQTTPLLINPVSTASAFSQGEKSSEYFIGVTAIQIVEKTVPINPTLLKINASTGFGGTKISSVNPYTVLESSIYNAFTSEFVKQALARSIKRVASVKPFGACFSTKNVGVTRLGYAVPEIELVLHSKDVVWRIFGANSMVSVSDDVICLGFVDGGVNARTSVVIGGFQLEDNLIEFDLASNRFGFSSTLLGRQTNCANFNFTSTA</sequence>
<evidence type="ECO:0000256" key="6">
    <source>
        <dbReference type="SAM" id="SignalP"/>
    </source>
</evidence>
<dbReference type="GO" id="GO:0004190">
    <property type="term" value="F:aspartic-type endopeptidase activity"/>
    <property type="evidence" value="ECO:0007669"/>
    <property type="project" value="InterPro"/>
</dbReference>
<evidence type="ECO:0000256" key="2">
    <source>
        <dbReference type="ARBA" id="ARBA00007447"/>
    </source>
</evidence>
<dbReference type="FunFam" id="2.40.70.10:FF:000045">
    <property type="entry name" value="Basic 7S globulin"/>
    <property type="match status" value="1"/>
</dbReference>
<dbReference type="Gene3D" id="2.40.70.10">
    <property type="entry name" value="Acid Proteases"/>
    <property type="match status" value="2"/>
</dbReference>
<dbReference type="PANTHER" id="PTHR47965:SF22">
    <property type="entry name" value="EUKARYOTIC ASPARTYL PROTEASE FAMILY PROTEIN"/>
    <property type="match status" value="1"/>
</dbReference>
<feature type="domain" description="Peptidase A1" evidence="7">
    <location>
        <begin position="44"/>
        <end position="414"/>
    </location>
</feature>
<reference evidence="8 9" key="1">
    <citation type="submission" date="2019-12" db="EMBL/GenBank/DDBJ databases">
        <authorList>
            <person name="Jiao W.-B."/>
            <person name="Schneeberger K."/>
        </authorList>
    </citation>
    <scope>NUCLEOTIDE SEQUENCE [LARGE SCALE GENOMIC DNA]</scope>
    <source>
        <strain evidence="9">cv. C24</strain>
    </source>
</reference>
<dbReference type="GO" id="GO:0006508">
    <property type="term" value="P:proteolysis"/>
    <property type="evidence" value="ECO:0007669"/>
    <property type="project" value="UniProtKB-KW"/>
</dbReference>
<dbReference type="InterPro" id="IPR033121">
    <property type="entry name" value="PEPTIDASE_A1"/>
</dbReference>
<evidence type="ECO:0000256" key="4">
    <source>
        <dbReference type="ARBA" id="ARBA00022670"/>
    </source>
</evidence>
<evidence type="ECO:0000256" key="5">
    <source>
        <dbReference type="ARBA" id="ARBA00022729"/>
    </source>
</evidence>
<dbReference type="SUPFAM" id="SSF50630">
    <property type="entry name" value="Acid proteases"/>
    <property type="match status" value="1"/>
</dbReference>
<dbReference type="CDD" id="cd05489">
    <property type="entry name" value="xylanase_inhibitor_I_like"/>
    <property type="match status" value="1"/>
</dbReference>
<accession>A0A5S9SDS5</accession>
<dbReference type="Pfam" id="PF14543">
    <property type="entry name" value="TAXi_N"/>
    <property type="match status" value="1"/>
</dbReference>
<dbReference type="EMBL" id="CACSHJ010000087">
    <property type="protein sequence ID" value="CAA0159954.1"/>
    <property type="molecule type" value="Genomic_DNA"/>
</dbReference>
<dbReference type="ExpressionAtlas" id="A0A5S9SDS5">
    <property type="expression patterns" value="baseline and differential"/>
</dbReference>
<keyword evidence="3" id="KW-0964">Secreted</keyword>
<dbReference type="InterPro" id="IPR001461">
    <property type="entry name" value="Aspartic_peptidase_A1"/>
</dbReference>
<name>A0A5S9SDS5_ARATH</name>
<comment type="subcellular location">
    <subcellularLocation>
        <location evidence="1">Secreted</location>
        <location evidence="1">Extracellular space</location>
    </subcellularLocation>
</comment>
<feature type="signal peptide" evidence="6">
    <location>
        <begin position="1"/>
        <end position="21"/>
    </location>
</feature>
<evidence type="ECO:0000313" key="8">
    <source>
        <dbReference type="EMBL" id="CAA0159954.1"/>
    </source>
</evidence>
<keyword evidence="5 6" id="KW-0732">Signal</keyword>
<evidence type="ECO:0000256" key="3">
    <source>
        <dbReference type="ARBA" id="ARBA00022525"/>
    </source>
</evidence>
<dbReference type="PROSITE" id="PS51767">
    <property type="entry name" value="PEPTIDASE_A1"/>
    <property type="match status" value="1"/>
</dbReference>